<keyword evidence="1" id="KW-0472">Membrane</keyword>
<name>A0A0A0LJ79_CUCSA</name>
<dbReference type="Proteomes" id="UP000029981">
    <property type="component" value="Chromosome 3"/>
</dbReference>
<dbReference type="EMBL" id="CM002924">
    <property type="protein sequence ID" value="KGN60061.1"/>
    <property type="molecule type" value="Genomic_DNA"/>
</dbReference>
<evidence type="ECO:0000256" key="1">
    <source>
        <dbReference type="SAM" id="Phobius"/>
    </source>
</evidence>
<keyword evidence="1" id="KW-0812">Transmembrane</keyword>
<protein>
    <submittedName>
        <fullName evidence="2">Uncharacterized protein</fullName>
    </submittedName>
</protein>
<organism evidence="2 3">
    <name type="scientific">Cucumis sativus</name>
    <name type="common">Cucumber</name>
    <dbReference type="NCBI Taxonomy" id="3659"/>
    <lineage>
        <taxon>Eukaryota</taxon>
        <taxon>Viridiplantae</taxon>
        <taxon>Streptophyta</taxon>
        <taxon>Embryophyta</taxon>
        <taxon>Tracheophyta</taxon>
        <taxon>Spermatophyta</taxon>
        <taxon>Magnoliopsida</taxon>
        <taxon>eudicotyledons</taxon>
        <taxon>Gunneridae</taxon>
        <taxon>Pentapetalae</taxon>
        <taxon>rosids</taxon>
        <taxon>fabids</taxon>
        <taxon>Cucurbitales</taxon>
        <taxon>Cucurbitaceae</taxon>
        <taxon>Benincaseae</taxon>
        <taxon>Cucumis</taxon>
    </lineage>
</organism>
<reference evidence="2 3" key="3">
    <citation type="journal article" date="2010" name="BMC Genomics">
        <title>Transcriptome sequencing and comparative analysis of cucumber flowers with different sex types.</title>
        <authorList>
            <person name="Guo S."/>
            <person name="Zheng Y."/>
            <person name="Joung J.G."/>
            <person name="Liu S."/>
            <person name="Zhang Z."/>
            <person name="Crasta O.R."/>
            <person name="Sobral B.W."/>
            <person name="Xu Y."/>
            <person name="Huang S."/>
            <person name="Fei Z."/>
        </authorList>
    </citation>
    <scope>NUCLEOTIDE SEQUENCE [LARGE SCALE GENOMIC DNA]</scope>
    <source>
        <strain evidence="3">cv. 9930</strain>
    </source>
</reference>
<keyword evidence="3" id="KW-1185">Reference proteome</keyword>
<reference evidence="2 3" key="1">
    <citation type="journal article" date="2009" name="Nat. Genet.">
        <title>The genome of the cucumber, Cucumis sativus L.</title>
        <authorList>
            <person name="Huang S."/>
            <person name="Li R."/>
            <person name="Zhang Z."/>
            <person name="Li L."/>
            <person name="Gu X."/>
            <person name="Fan W."/>
            <person name="Lucas W.J."/>
            <person name="Wang X."/>
            <person name="Xie B."/>
            <person name="Ni P."/>
            <person name="Ren Y."/>
            <person name="Zhu H."/>
            <person name="Li J."/>
            <person name="Lin K."/>
            <person name="Jin W."/>
            <person name="Fei Z."/>
            <person name="Li G."/>
            <person name="Staub J."/>
            <person name="Kilian A."/>
            <person name="van der Vossen E.A."/>
            <person name="Wu Y."/>
            <person name="Guo J."/>
            <person name="He J."/>
            <person name="Jia Z."/>
            <person name="Ren Y."/>
            <person name="Tian G."/>
            <person name="Lu Y."/>
            <person name="Ruan J."/>
            <person name="Qian W."/>
            <person name="Wang M."/>
            <person name="Huang Q."/>
            <person name="Li B."/>
            <person name="Xuan Z."/>
            <person name="Cao J."/>
            <person name="Asan"/>
            <person name="Wu Z."/>
            <person name="Zhang J."/>
            <person name="Cai Q."/>
            <person name="Bai Y."/>
            <person name="Zhao B."/>
            <person name="Han Y."/>
            <person name="Li Y."/>
            <person name="Li X."/>
            <person name="Wang S."/>
            <person name="Shi Q."/>
            <person name="Liu S."/>
            <person name="Cho W.K."/>
            <person name="Kim J.Y."/>
            <person name="Xu Y."/>
            <person name="Heller-Uszynska K."/>
            <person name="Miao H."/>
            <person name="Cheng Z."/>
            <person name="Zhang S."/>
            <person name="Wu J."/>
            <person name="Yang Y."/>
            <person name="Kang H."/>
            <person name="Li M."/>
            <person name="Liang H."/>
            <person name="Ren X."/>
            <person name="Shi Z."/>
            <person name="Wen M."/>
            <person name="Jian M."/>
            <person name="Yang H."/>
            <person name="Zhang G."/>
            <person name="Yang Z."/>
            <person name="Chen R."/>
            <person name="Liu S."/>
            <person name="Li J."/>
            <person name="Ma L."/>
            <person name="Liu H."/>
            <person name="Zhou Y."/>
            <person name="Zhao J."/>
            <person name="Fang X."/>
            <person name="Li G."/>
            <person name="Fang L."/>
            <person name="Li Y."/>
            <person name="Liu D."/>
            <person name="Zheng H."/>
            <person name="Zhang Y."/>
            <person name="Qin N."/>
            <person name="Li Z."/>
            <person name="Yang G."/>
            <person name="Yang S."/>
            <person name="Bolund L."/>
            <person name="Kristiansen K."/>
            <person name="Zheng H."/>
            <person name="Li S."/>
            <person name="Zhang X."/>
            <person name="Yang H."/>
            <person name="Wang J."/>
            <person name="Sun R."/>
            <person name="Zhang B."/>
            <person name="Jiang S."/>
            <person name="Wang J."/>
            <person name="Du Y."/>
            <person name="Li S."/>
        </authorList>
    </citation>
    <scope>NUCLEOTIDE SEQUENCE [LARGE SCALE GENOMIC DNA]</scope>
    <source>
        <strain evidence="3">cv. 9930</strain>
    </source>
</reference>
<reference evidence="2 3" key="4">
    <citation type="journal article" date="2011" name="BMC Genomics">
        <title>RNA-Seq improves annotation of protein-coding genes in the cucumber genome.</title>
        <authorList>
            <person name="Li Z."/>
            <person name="Zhang Z."/>
            <person name="Yan P."/>
            <person name="Huang S."/>
            <person name="Fei Z."/>
            <person name="Lin K."/>
        </authorList>
    </citation>
    <scope>NUCLEOTIDE SEQUENCE [LARGE SCALE GENOMIC DNA]</scope>
    <source>
        <strain evidence="3">cv. 9930</strain>
    </source>
</reference>
<dbReference type="Gramene" id="KGN60061">
    <property type="protein sequence ID" value="KGN60061"/>
    <property type="gene ID" value="Csa_3G874385"/>
</dbReference>
<feature type="transmembrane region" description="Helical" evidence="1">
    <location>
        <begin position="9"/>
        <end position="29"/>
    </location>
</feature>
<evidence type="ECO:0000313" key="3">
    <source>
        <dbReference type="Proteomes" id="UP000029981"/>
    </source>
</evidence>
<reference evidence="2 3" key="2">
    <citation type="journal article" date="2009" name="PLoS ONE">
        <title>An integrated genetic and cytogenetic map of the cucumber genome.</title>
        <authorList>
            <person name="Ren Y."/>
            <person name="Zhang Z."/>
            <person name="Liu J."/>
            <person name="Staub J.E."/>
            <person name="Han Y."/>
            <person name="Cheng Z."/>
            <person name="Li X."/>
            <person name="Lu J."/>
            <person name="Miao H."/>
            <person name="Kang H."/>
            <person name="Xie B."/>
            <person name="Gu X."/>
            <person name="Wang X."/>
            <person name="Du Y."/>
            <person name="Jin W."/>
            <person name="Huang S."/>
        </authorList>
    </citation>
    <scope>NUCLEOTIDE SEQUENCE [LARGE SCALE GENOMIC DNA]</scope>
    <source>
        <strain evidence="3">cv. 9930</strain>
    </source>
</reference>
<accession>A0A0A0LJ79</accession>
<gene>
    <name evidence="2" type="ORF">Csa_3G874385</name>
</gene>
<sequence>MEEEDDCKAFWLLLLLLYSVLCFGIWVGVQHHSLPLFCCFAENREMTYYEITEKEKKKRKKNRFGICFEELKPNFRIVSLKGGDSVVLSVYMLPLLQLSLQVSQFQPNEHAFFFLSSIIPYDLR</sequence>
<proteinExistence type="predicted"/>
<keyword evidence="1" id="KW-1133">Transmembrane helix</keyword>
<evidence type="ECO:0000313" key="2">
    <source>
        <dbReference type="EMBL" id="KGN60061.1"/>
    </source>
</evidence>
<dbReference type="AlphaFoldDB" id="A0A0A0LJ79"/>